<reference evidence="3" key="1">
    <citation type="submission" date="2016-10" db="EMBL/GenBank/DDBJ databases">
        <title>Genome sequence of Streptomyces malaysiense MUSC 136.</title>
        <authorList>
            <person name="Lee L.-H."/>
            <person name="Ser H.-L."/>
        </authorList>
    </citation>
    <scope>NUCLEOTIDE SEQUENCE [LARGE SCALE GENOMIC DNA]</scope>
    <source>
        <strain evidence="3">MUSC 136</strain>
    </source>
</reference>
<feature type="region of interest" description="Disordered" evidence="1">
    <location>
        <begin position="173"/>
        <end position="192"/>
    </location>
</feature>
<feature type="transmembrane region" description="Helical" evidence="2">
    <location>
        <begin position="12"/>
        <end position="32"/>
    </location>
</feature>
<accession>A0A1J4Q7J2</accession>
<sequence>MAVVGAVLAQFPWHWIGIAIVVIAGFTAPIVAGGAWNRAGAATLAAVTTFALGLFAGPTLYETYVKLYGEKADALVADTAKYENARRNNERNVCRVVDTSGKVQDLSEQQNCHGQFKPGQHIILYKDPLGVLEPWAEATDDRSFKPVNLSATGGLFAATAATLFYAGMRRRSDQEMDAKKLRKYGPPRRSEP</sequence>
<proteinExistence type="predicted"/>
<keyword evidence="2" id="KW-0812">Transmembrane</keyword>
<evidence type="ECO:0000313" key="4">
    <source>
        <dbReference type="Proteomes" id="UP000034838"/>
    </source>
</evidence>
<dbReference type="OrthoDB" id="4227864at2"/>
<dbReference type="RefSeq" id="WP_046421847.1">
    <property type="nucleotide sequence ID" value="NZ_LBDA02000012.1"/>
</dbReference>
<name>A0A1J4Q7J2_9ACTN</name>
<feature type="transmembrane region" description="Helical" evidence="2">
    <location>
        <begin position="147"/>
        <end position="166"/>
    </location>
</feature>
<feature type="transmembrane region" description="Helical" evidence="2">
    <location>
        <begin position="39"/>
        <end position="61"/>
    </location>
</feature>
<keyword evidence="2" id="KW-0472">Membrane</keyword>
<evidence type="ECO:0000256" key="2">
    <source>
        <dbReference type="SAM" id="Phobius"/>
    </source>
</evidence>
<dbReference type="Proteomes" id="UP000034838">
    <property type="component" value="Unassembled WGS sequence"/>
</dbReference>
<dbReference type="EMBL" id="LBDA02000012">
    <property type="protein sequence ID" value="OIK28468.1"/>
    <property type="molecule type" value="Genomic_DNA"/>
</dbReference>
<protein>
    <submittedName>
        <fullName evidence="3">Uncharacterized protein</fullName>
    </submittedName>
</protein>
<evidence type="ECO:0000313" key="3">
    <source>
        <dbReference type="EMBL" id="OIK28468.1"/>
    </source>
</evidence>
<evidence type="ECO:0000256" key="1">
    <source>
        <dbReference type="SAM" id="MobiDB-lite"/>
    </source>
</evidence>
<comment type="caution">
    <text evidence="3">The sequence shown here is derived from an EMBL/GenBank/DDBJ whole genome shotgun (WGS) entry which is preliminary data.</text>
</comment>
<organism evidence="3 4">
    <name type="scientific">Streptomyces malaysiense</name>
    <dbReference type="NCBI Taxonomy" id="1428626"/>
    <lineage>
        <taxon>Bacteria</taxon>
        <taxon>Bacillati</taxon>
        <taxon>Actinomycetota</taxon>
        <taxon>Actinomycetes</taxon>
        <taxon>Kitasatosporales</taxon>
        <taxon>Streptomycetaceae</taxon>
        <taxon>Streptomyces</taxon>
    </lineage>
</organism>
<gene>
    <name evidence="3" type="ORF">VT52_007460</name>
</gene>
<keyword evidence="4" id="KW-1185">Reference proteome</keyword>
<dbReference type="AlphaFoldDB" id="A0A1J4Q7J2"/>
<keyword evidence="2" id="KW-1133">Transmembrane helix</keyword>